<accession>A0A8H6E6T8</accession>
<dbReference type="Gene3D" id="3.40.50.880">
    <property type="match status" value="1"/>
</dbReference>
<evidence type="ECO:0008006" key="3">
    <source>
        <dbReference type="Google" id="ProtNLM"/>
    </source>
</evidence>
<dbReference type="AlphaFoldDB" id="A0A8H6E6T8"/>
<dbReference type="InterPro" id="IPR029062">
    <property type="entry name" value="Class_I_gatase-like"/>
</dbReference>
<reference evidence="1 2" key="1">
    <citation type="submission" date="2019-04" db="EMBL/GenBank/DDBJ databases">
        <title>Aspergillus burnettii sp. nov., novel species from soil in southeast Queensland.</title>
        <authorList>
            <person name="Gilchrist C.L.M."/>
            <person name="Pitt J.I."/>
            <person name="Lange L."/>
            <person name="Lacey H.J."/>
            <person name="Vuong D."/>
            <person name="Midgley D.J."/>
            <person name="Greenfield P."/>
            <person name="Bradbury M."/>
            <person name="Lacey E."/>
            <person name="Busk P.K."/>
            <person name="Pilgaard B."/>
            <person name="Chooi Y.H."/>
            <person name="Piggott A.M."/>
        </authorList>
    </citation>
    <scope>NUCLEOTIDE SEQUENCE [LARGE SCALE GENOMIC DNA]</scope>
    <source>
        <strain evidence="1 2">FRR 5400</strain>
    </source>
</reference>
<dbReference type="InterPro" id="IPR044992">
    <property type="entry name" value="ChyE-like"/>
</dbReference>
<comment type="caution">
    <text evidence="1">The sequence shown here is derived from an EMBL/GenBank/DDBJ whole genome shotgun (WGS) entry which is preliminary data.</text>
</comment>
<protein>
    <recommendedName>
        <fullName evidence="3">Class I glutamine amidotransferase-like protein</fullName>
    </recommendedName>
</protein>
<sequence>MDRTIHLAIIDADIPARGLYEARGLYSSQFERVLQTGVAQLNQTEQYRSYKLGLRVTAYNLVGGVYPPFELLRSYHRQFPNSVHPPRGKPEPRKANKIAELNQPIDAILITGAAAGAYETDKYPWILELEGYIRRVYAEYPHVRIFGSCFGHQLIAQALFSKEDRVVVEKSPLGREAGLYTIQLDSEFTEYFPIVSGLHHGLSIQMMHADWVTVKPRPGTSENASIRLPLPWVNIGRTDICPIQGLYNPGRILTIQGHFELDAFALSRTCIEFAPLLGWSQEFLDTVMGQIGDAPHYKDDADMVAKVVVLFLAGIESGAKLNGTS</sequence>
<evidence type="ECO:0000313" key="2">
    <source>
        <dbReference type="Proteomes" id="UP000541154"/>
    </source>
</evidence>
<dbReference type="GO" id="GO:0005634">
    <property type="term" value="C:nucleus"/>
    <property type="evidence" value="ECO:0007669"/>
    <property type="project" value="TreeGrafter"/>
</dbReference>
<dbReference type="SUPFAM" id="SSF52317">
    <property type="entry name" value="Class I glutamine amidotransferase-like"/>
    <property type="match status" value="1"/>
</dbReference>
<dbReference type="GO" id="GO:0005829">
    <property type="term" value="C:cytosol"/>
    <property type="evidence" value="ECO:0007669"/>
    <property type="project" value="TreeGrafter"/>
</dbReference>
<dbReference type="PANTHER" id="PTHR42695:SF6">
    <property type="entry name" value="GLUTAMINE AMIDOTRANSFERASE DOMAIN-CONTAINING PROTEIN"/>
    <property type="match status" value="1"/>
</dbReference>
<name>A0A8H6E6T8_PETAA</name>
<dbReference type="EMBL" id="SPNV01000094">
    <property type="protein sequence ID" value="KAF5861632.1"/>
    <property type="molecule type" value="Genomic_DNA"/>
</dbReference>
<organism evidence="1 2">
    <name type="scientific">Petromyces alliaceus</name>
    <name type="common">Aspergillus alliaceus</name>
    <dbReference type="NCBI Taxonomy" id="209559"/>
    <lineage>
        <taxon>Eukaryota</taxon>
        <taxon>Fungi</taxon>
        <taxon>Dikarya</taxon>
        <taxon>Ascomycota</taxon>
        <taxon>Pezizomycotina</taxon>
        <taxon>Eurotiomycetes</taxon>
        <taxon>Eurotiomycetidae</taxon>
        <taxon>Eurotiales</taxon>
        <taxon>Aspergillaceae</taxon>
        <taxon>Aspergillus</taxon>
        <taxon>Aspergillus subgen. Circumdati</taxon>
    </lineage>
</organism>
<dbReference type="PANTHER" id="PTHR42695">
    <property type="entry name" value="GLUTAMINE AMIDOTRANSFERASE YLR126C-RELATED"/>
    <property type="match status" value="1"/>
</dbReference>
<keyword evidence="2" id="KW-1185">Reference proteome</keyword>
<dbReference type="Proteomes" id="UP000541154">
    <property type="component" value="Unassembled WGS sequence"/>
</dbReference>
<dbReference type="CDD" id="cd01741">
    <property type="entry name" value="GATase1_1"/>
    <property type="match status" value="1"/>
</dbReference>
<evidence type="ECO:0000313" key="1">
    <source>
        <dbReference type="EMBL" id="KAF5861632.1"/>
    </source>
</evidence>
<proteinExistence type="predicted"/>
<gene>
    <name evidence="1" type="ORF">ETB97_012719</name>
</gene>